<evidence type="ECO:0000256" key="13">
    <source>
        <dbReference type="RuleBase" id="RU000554"/>
    </source>
</evidence>
<evidence type="ECO:0000256" key="3">
    <source>
        <dbReference type="ARBA" id="ARBA00004804"/>
    </source>
</evidence>
<dbReference type="InterPro" id="IPR006361">
    <property type="entry name" value="Uroporphyrinogen_deCO2ase_HemE"/>
</dbReference>
<dbReference type="GO" id="GO:0019353">
    <property type="term" value="P:protoporphyrinogen IX biosynthetic process from glutamate"/>
    <property type="evidence" value="ECO:0007669"/>
    <property type="project" value="TreeGrafter"/>
</dbReference>
<evidence type="ECO:0000256" key="10">
    <source>
        <dbReference type="ARBA" id="ARBA00023239"/>
    </source>
</evidence>
<evidence type="ECO:0000256" key="9">
    <source>
        <dbReference type="ARBA" id="ARBA00022793"/>
    </source>
</evidence>
<evidence type="ECO:0000256" key="14">
    <source>
        <dbReference type="RuleBase" id="RU004169"/>
    </source>
</evidence>
<evidence type="ECO:0000256" key="5">
    <source>
        <dbReference type="ARBA" id="ARBA00011738"/>
    </source>
</evidence>
<dbReference type="Pfam" id="PF01208">
    <property type="entry name" value="URO-D"/>
    <property type="match status" value="1"/>
</dbReference>
<dbReference type="HAMAP" id="MF_00218">
    <property type="entry name" value="URO_D"/>
    <property type="match status" value="1"/>
</dbReference>
<dbReference type="STRING" id="260552.Mag101_01400"/>
<comment type="pathway">
    <text evidence="3 12 13">Porphyrin-containing compound metabolism; protoporphyrin-IX biosynthesis; coproporphyrinogen-III from 5-aminolevulinate: step 4/4.</text>
</comment>
<reference evidence="17" key="1">
    <citation type="submission" date="2017-02" db="EMBL/GenBank/DDBJ databases">
        <title>Genome of Microbulbifer agarilyticus GP101.</title>
        <authorList>
            <person name="Jung J."/>
            <person name="Bae S.S."/>
            <person name="Baek K."/>
        </authorList>
    </citation>
    <scope>NUCLEOTIDE SEQUENCE [LARGE SCALE GENOMIC DNA]</scope>
    <source>
        <strain evidence="17">GP101</strain>
    </source>
</reference>
<comment type="similarity">
    <text evidence="4 12 14">Belongs to the uroporphyrinogen decarboxylase family.</text>
</comment>
<dbReference type="SUPFAM" id="SSF51726">
    <property type="entry name" value="UROD/MetE-like"/>
    <property type="match status" value="1"/>
</dbReference>
<name>A0A1Q2M1C1_9GAMM</name>
<dbReference type="eggNOG" id="COG0407">
    <property type="taxonomic scope" value="Bacteria"/>
</dbReference>
<keyword evidence="10 12" id="KW-0456">Lyase</keyword>
<feature type="binding site" evidence="12">
    <location>
        <position position="82"/>
    </location>
    <ligand>
        <name>substrate</name>
    </ligand>
</feature>
<evidence type="ECO:0000259" key="15">
    <source>
        <dbReference type="PROSITE" id="PS00906"/>
    </source>
</evidence>
<dbReference type="OrthoDB" id="9806656at2"/>
<dbReference type="AlphaFoldDB" id="A0A1Q2M1C1"/>
<keyword evidence="18" id="KW-1185">Reference proteome</keyword>
<feature type="binding site" evidence="12">
    <location>
        <position position="332"/>
    </location>
    <ligand>
        <name>substrate</name>
    </ligand>
</feature>
<evidence type="ECO:0000256" key="1">
    <source>
        <dbReference type="ARBA" id="ARBA00002448"/>
    </source>
</evidence>
<feature type="domain" description="Uroporphyrinogen decarboxylase (URO-D)" evidence="16">
    <location>
        <begin position="147"/>
        <end position="163"/>
    </location>
</feature>
<evidence type="ECO:0000256" key="7">
    <source>
        <dbReference type="ARBA" id="ARBA00014308"/>
    </source>
</evidence>
<dbReference type="PROSITE" id="PS00907">
    <property type="entry name" value="UROD_2"/>
    <property type="match status" value="1"/>
</dbReference>
<dbReference type="PANTHER" id="PTHR21091:SF169">
    <property type="entry name" value="UROPORPHYRINOGEN DECARBOXYLASE"/>
    <property type="match status" value="1"/>
</dbReference>
<evidence type="ECO:0000256" key="8">
    <source>
        <dbReference type="ARBA" id="ARBA00022490"/>
    </source>
</evidence>
<feature type="binding site" evidence="12">
    <location>
        <position position="159"/>
    </location>
    <ligand>
        <name>substrate</name>
    </ligand>
</feature>
<dbReference type="EMBL" id="CP019650">
    <property type="protein sequence ID" value="AQQ66449.1"/>
    <property type="molecule type" value="Genomic_DNA"/>
</dbReference>
<keyword evidence="9 12" id="KW-0210">Decarboxylase</keyword>
<evidence type="ECO:0000313" key="18">
    <source>
        <dbReference type="Proteomes" id="UP000188219"/>
    </source>
</evidence>
<dbReference type="GO" id="GO:0004853">
    <property type="term" value="F:uroporphyrinogen decarboxylase activity"/>
    <property type="evidence" value="ECO:0007669"/>
    <property type="project" value="UniProtKB-UniRule"/>
</dbReference>
<evidence type="ECO:0000256" key="6">
    <source>
        <dbReference type="ARBA" id="ARBA00012288"/>
    </source>
</evidence>
<proteinExistence type="inferred from homology"/>
<comment type="subunit">
    <text evidence="5 12">Homodimer.</text>
</comment>
<sequence length="359" mass="39554">MSDNQFAPLQNDRFLRALLRQPVDRTPMWMMRQAGRYLPEYRATRAKAGTFMDLCRNTELACEVTLQPLERYPLDAAILFSDILTIPDAMGLGLYFEEGEGPKFKKPVRTSADIAALEVVNTAKDLDYVTNAVTAIRRELNGRVPLIGFSGSPWTLATYMIEGGSSRDFARAKEMLYNRPEDMHQLLSVLADSVIDYLNAQIRAGAQAVQIFDTWGGALSHTAYREFSLAYMARIVQGLIKENDGRQVPVILFTKGGGQWLEAMADTGADALGLDWTTDIAQARARVGGKVALQGNMDPSILLAKPERIREEVASILASYGRGSGHIFNLGHGVTPKVDPAHAGAMFDAVVELSPQYHD</sequence>
<comment type="subcellular location">
    <subcellularLocation>
        <location evidence="2 12">Cytoplasm</location>
    </subcellularLocation>
</comment>
<keyword evidence="8 12" id="KW-0963">Cytoplasm</keyword>
<keyword evidence="11 12" id="KW-0627">Porphyrin biosynthesis</keyword>
<dbReference type="CDD" id="cd00717">
    <property type="entry name" value="URO-D"/>
    <property type="match status" value="1"/>
</dbReference>
<evidence type="ECO:0000259" key="16">
    <source>
        <dbReference type="PROSITE" id="PS00907"/>
    </source>
</evidence>
<evidence type="ECO:0000256" key="12">
    <source>
        <dbReference type="HAMAP-Rule" id="MF_00218"/>
    </source>
</evidence>
<feature type="site" description="Transition state stabilizer" evidence="12">
    <location>
        <position position="82"/>
    </location>
</feature>
<feature type="binding site" evidence="12">
    <location>
        <begin position="32"/>
        <end position="36"/>
    </location>
    <ligand>
        <name>substrate</name>
    </ligand>
</feature>
<dbReference type="GO" id="GO:0005829">
    <property type="term" value="C:cytosol"/>
    <property type="evidence" value="ECO:0007669"/>
    <property type="project" value="TreeGrafter"/>
</dbReference>
<dbReference type="Gene3D" id="3.20.20.210">
    <property type="match status" value="1"/>
</dbReference>
<dbReference type="Proteomes" id="UP000188219">
    <property type="component" value="Chromosome"/>
</dbReference>
<evidence type="ECO:0000256" key="11">
    <source>
        <dbReference type="ARBA" id="ARBA00023244"/>
    </source>
</evidence>
<accession>A0A1Q2M1C1</accession>
<feature type="domain" description="Uroporphyrinogen decarboxylase (URO-D)" evidence="15">
    <location>
        <begin position="27"/>
        <end position="36"/>
    </location>
</feature>
<dbReference type="KEGG" id="maga:Mag101_01400"/>
<evidence type="ECO:0000256" key="2">
    <source>
        <dbReference type="ARBA" id="ARBA00004496"/>
    </source>
</evidence>
<dbReference type="InterPro" id="IPR000257">
    <property type="entry name" value="Uroporphyrinogen_deCOase"/>
</dbReference>
<dbReference type="UniPathway" id="UPA00251">
    <property type="reaction ID" value="UER00321"/>
</dbReference>
<dbReference type="EC" id="4.1.1.37" evidence="6 12"/>
<evidence type="ECO:0000256" key="4">
    <source>
        <dbReference type="ARBA" id="ARBA00009935"/>
    </source>
</evidence>
<organism evidence="17 18">
    <name type="scientific">Microbulbifer agarilyticus</name>
    <dbReference type="NCBI Taxonomy" id="260552"/>
    <lineage>
        <taxon>Bacteria</taxon>
        <taxon>Pseudomonadati</taxon>
        <taxon>Pseudomonadota</taxon>
        <taxon>Gammaproteobacteria</taxon>
        <taxon>Cellvibrionales</taxon>
        <taxon>Microbulbiferaceae</taxon>
        <taxon>Microbulbifer</taxon>
    </lineage>
</organism>
<dbReference type="PANTHER" id="PTHR21091">
    <property type="entry name" value="METHYLTETRAHYDROFOLATE:HOMOCYSTEINE METHYLTRANSFERASE RELATED"/>
    <property type="match status" value="1"/>
</dbReference>
<dbReference type="FunFam" id="3.20.20.210:FF:000001">
    <property type="entry name" value="Uroporphyrinogen decarboxylase"/>
    <property type="match status" value="1"/>
</dbReference>
<dbReference type="InterPro" id="IPR038071">
    <property type="entry name" value="UROD/MetE-like_sf"/>
</dbReference>
<dbReference type="NCBIfam" id="TIGR01464">
    <property type="entry name" value="hemE"/>
    <property type="match status" value="1"/>
</dbReference>
<comment type="function">
    <text evidence="1 12">Catalyzes the decarboxylation of four acetate groups of uroporphyrinogen-III to yield coproporphyrinogen-III.</text>
</comment>
<dbReference type="PROSITE" id="PS00906">
    <property type="entry name" value="UROD_1"/>
    <property type="match status" value="1"/>
</dbReference>
<dbReference type="RefSeq" id="WP_077399737.1">
    <property type="nucleotide sequence ID" value="NZ_CP019650.1"/>
</dbReference>
<evidence type="ECO:0000313" key="17">
    <source>
        <dbReference type="EMBL" id="AQQ66449.1"/>
    </source>
</evidence>
<gene>
    <name evidence="12" type="primary">hemE</name>
    <name evidence="17" type="ORF">Mag101_01400</name>
</gene>
<comment type="catalytic activity">
    <reaction evidence="12 13">
        <text>uroporphyrinogen III + 4 H(+) = coproporphyrinogen III + 4 CO2</text>
        <dbReference type="Rhea" id="RHEA:19865"/>
        <dbReference type="ChEBI" id="CHEBI:15378"/>
        <dbReference type="ChEBI" id="CHEBI:16526"/>
        <dbReference type="ChEBI" id="CHEBI:57308"/>
        <dbReference type="ChEBI" id="CHEBI:57309"/>
        <dbReference type="EC" id="4.1.1.37"/>
    </reaction>
</comment>
<comment type="caution">
    <text evidence="12">Lacks conserved residue(s) required for the propagation of feature annotation.</text>
</comment>
<protein>
    <recommendedName>
        <fullName evidence="7 12">Uroporphyrinogen decarboxylase</fullName>
        <shortName evidence="12">UPD</shortName>
        <shortName evidence="12">URO-D</shortName>
        <ecNumber evidence="6 12">4.1.1.37</ecNumber>
    </recommendedName>
</protein>
<feature type="binding site" evidence="12">
    <location>
        <position position="214"/>
    </location>
    <ligand>
        <name>substrate</name>
    </ligand>
</feature>